<evidence type="ECO:0000313" key="1">
    <source>
        <dbReference type="EMBL" id="SUZ83670.1"/>
    </source>
</evidence>
<organism evidence="1">
    <name type="scientific">marine metagenome</name>
    <dbReference type="NCBI Taxonomy" id="408172"/>
    <lineage>
        <taxon>unclassified sequences</taxon>
        <taxon>metagenomes</taxon>
        <taxon>ecological metagenomes</taxon>
    </lineage>
</organism>
<protein>
    <submittedName>
        <fullName evidence="1">Uncharacterized protein</fullName>
    </submittedName>
</protein>
<dbReference type="InterPro" id="IPR032274">
    <property type="entry name" value="DUF4835"/>
</dbReference>
<dbReference type="EMBL" id="UINC01001561">
    <property type="protein sequence ID" value="SUZ83670.1"/>
    <property type="molecule type" value="Genomic_DNA"/>
</dbReference>
<gene>
    <name evidence="1" type="ORF">METZ01_LOCUS36524</name>
</gene>
<dbReference type="AlphaFoldDB" id="A0A381QWY5"/>
<proteinExistence type="predicted"/>
<dbReference type="Pfam" id="PF16119">
    <property type="entry name" value="DUF4835"/>
    <property type="match status" value="1"/>
</dbReference>
<reference evidence="1" key="1">
    <citation type="submission" date="2018-05" db="EMBL/GenBank/DDBJ databases">
        <authorList>
            <person name="Lanie J.A."/>
            <person name="Ng W.-L."/>
            <person name="Kazmierczak K.M."/>
            <person name="Andrzejewski T.M."/>
            <person name="Davidsen T.M."/>
            <person name="Wayne K.J."/>
            <person name="Tettelin H."/>
            <person name="Glass J.I."/>
            <person name="Rusch D."/>
            <person name="Podicherti R."/>
            <person name="Tsui H.-C.T."/>
            <person name="Winkler M.E."/>
        </authorList>
    </citation>
    <scope>NUCLEOTIDE SEQUENCE</scope>
</reference>
<accession>A0A381QWY5</accession>
<sequence>MVSLLSYYINIIYGIDSDSFINNSGNIFYSKAQEILNLANQSDFSNTWQSGNSGGRINKFWLVENLTSSNSKEFRDLLYNYHVNGLDLMHKDKLLSKQNISYSIISLERMNRRIPNSILLKIFFETKSDEIKDIFSSGPDFDTVNLYNQLNRMAPFFSNKWNNLR</sequence>
<name>A0A381QWY5_9ZZZZ</name>